<evidence type="ECO:0000256" key="3">
    <source>
        <dbReference type="ARBA" id="ARBA00022475"/>
    </source>
</evidence>
<keyword evidence="3" id="KW-1003">Cell membrane</keyword>
<dbReference type="PANTHER" id="PTHR33452">
    <property type="entry name" value="OXIDOREDUCTASE CATD-RELATED"/>
    <property type="match status" value="1"/>
</dbReference>
<reference evidence="8 9" key="1">
    <citation type="submission" date="2015-09" db="EMBL/GenBank/DDBJ databases">
        <title>Identification and resolution of microdiversity through metagenomic sequencing of parallel consortia.</title>
        <authorList>
            <person name="Nelson W.C."/>
            <person name="Romine M.F."/>
            <person name="Lindemann S.R."/>
        </authorList>
    </citation>
    <scope>NUCLEOTIDE SEQUENCE [LARGE SCALE GENOMIC DNA]</scope>
    <source>
        <strain evidence="8">Ana</strain>
    </source>
</reference>
<evidence type="ECO:0000256" key="1">
    <source>
        <dbReference type="ARBA" id="ARBA00004651"/>
    </source>
</evidence>
<dbReference type="PANTHER" id="PTHR33452:SF1">
    <property type="entry name" value="INNER MEMBRANE PROTEIN YPHA-RELATED"/>
    <property type="match status" value="1"/>
</dbReference>
<dbReference type="GO" id="GO:0005886">
    <property type="term" value="C:plasma membrane"/>
    <property type="evidence" value="ECO:0007669"/>
    <property type="project" value="UniProtKB-SubCell"/>
</dbReference>
<feature type="transmembrane region" description="Helical" evidence="7">
    <location>
        <begin position="85"/>
        <end position="103"/>
    </location>
</feature>
<proteinExistence type="inferred from homology"/>
<comment type="similarity">
    <text evidence="2">Belongs to the DoxX family.</text>
</comment>
<dbReference type="STRING" id="1666911.HLUCCA11_14465"/>
<organism evidence="8 9">
    <name type="scientific">Phormidesmis priestleyi Ana</name>
    <dbReference type="NCBI Taxonomy" id="1666911"/>
    <lineage>
        <taxon>Bacteria</taxon>
        <taxon>Bacillati</taxon>
        <taxon>Cyanobacteriota</taxon>
        <taxon>Cyanophyceae</taxon>
        <taxon>Leptolyngbyales</taxon>
        <taxon>Leptolyngbyaceae</taxon>
        <taxon>Phormidesmis</taxon>
    </lineage>
</organism>
<keyword evidence="5 7" id="KW-1133">Transmembrane helix</keyword>
<feature type="transmembrane region" description="Helical" evidence="7">
    <location>
        <begin position="24"/>
        <end position="43"/>
    </location>
</feature>
<evidence type="ECO:0000313" key="9">
    <source>
        <dbReference type="Proteomes" id="UP000050465"/>
    </source>
</evidence>
<dbReference type="InterPro" id="IPR032808">
    <property type="entry name" value="DoxX"/>
</dbReference>
<gene>
    <name evidence="8" type="ORF">HLUCCA11_14465</name>
</gene>
<dbReference type="Pfam" id="PF07681">
    <property type="entry name" value="DoxX"/>
    <property type="match status" value="1"/>
</dbReference>
<evidence type="ECO:0000313" key="8">
    <source>
        <dbReference type="EMBL" id="KPQ34499.1"/>
    </source>
</evidence>
<dbReference type="EMBL" id="LJZR01000019">
    <property type="protein sequence ID" value="KPQ34499.1"/>
    <property type="molecule type" value="Genomic_DNA"/>
</dbReference>
<name>A0A0P7YV45_9CYAN</name>
<protein>
    <submittedName>
        <fullName evidence="8">Putative oxidoreductase</fullName>
    </submittedName>
</protein>
<evidence type="ECO:0000256" key="7">
    <source>
        <dbReference type="SAM" id="Phobius"/>
    </source>
</evidence>
<keyword evidence="6 7" id="KW-0472">Membrane</keyword>
<comment type="subcellular location">
    <subcellularLocation>
        <location evidence="1">Cell membrane</location>
        <topology evidence="1">Multi-pass membrane protein</topology>
    </subcellularLocation>
</comment>
<dbReference type="PATRIC" id="fig|1666911.3.peg.145"/>
<dbReference type="Proteomes" id="UP000050465">
    <property type="component" value="Unassembled WGS sequence"/>
</dbReference>
<sequence>METVRILWSAISALYPSFVEGPQGYMLLVFRAVVGFLFILHGLPKLKNLKTWSEALGAPLPLCFLSAGFMEVGGLGLMLGLLTPFASASILVSMLYALFLELVNGDPLIAPDPYELGEYYEGPDGRKGEPPSMEKALIFSLMLVLIMVFGPGAYSLDAWVF</sequence>
<dbReference type="AlphaFoldDB" id="A0A0P7YV45"/>
<feature type="transmembrane region" description="Helical" evidence="7">
    <location>
        <begin position="136"/>
        <end position="156"/>
    </location>
</feature>
<evidence type="ECO:0000256" key="5">
    <source>
        <dbReference type="ARBA" id="ARBA00022989"/>
    </source>
</evidence>
<dbReference type="InterPro" id="IPR051907">
    <property type="entry name" value="DoxX-like_oxidoreductase"/>
</dbReference>
<evidence type="ECO:0000256" key="2">
    <source>
        <dbReference type="ARBA" id="ARBA00006679"/>
    </source>
</evidence>
<keyword evidence="4 7" id="KW-0812">Transmembrane</keyword>
<evidence type="ECO:0000256" key="4">
    <source>
        <dbReference type="ARBA" id="ARBA00022692"/>
    </source>
</evidence>
<accession>A0A0P7YV45</accession>
<comment type="caution">
    <text evidence="8">The sequence shown here is derived from an EMBL/GenBank/DDBJ whole genome shotgun (WGS) entry which is preliminary data.</text>
</comment>
<evidence type="ECO:0000256" key="6">
    <source>
        <dbReference type="ARBA" id="ARBA00023136"/>
    </source>
</evidence>